<protein>
    <submittedName>
        <fullName evidence="1">Uncharacterized protein</fullName>
    </submittedName>
</protein>
<accession>A0ABS4DHR1</accession>
<gene>
    <name evidence="1" type="ORF">EYB53_024810</name>
</gene>
<dbReference type="RefSeq" id="WP_135482213.1">
    <property type="nucleotide sequence ID" value="NZ_SIJK02000120.1"/>
</dbReference>
<dbReference type="EMBL" id="SIJK02000120">
    <property type="protein sequence ID" value="MBP1468953.1"/>
    <property type="molecule type" value="Genomic_DNA"/>
</dbReference>
<keyword evidence="2" id="KW-1185">Reference proteome</keyword>
<comment type="caution">
    <text evidence="1">The sequence shown here is derived from an EMBL/GenBank/DDBJ whole genome shotgun (WGS) entry which is preliminary data.</text>
</comment>
<sequence>MSNSNLTAEQYLQQLQFHAMLEVGIFPEIEAEKLRTSLQAALNQLPPEQLRQQVLAEIEDFERDRQRERDRLMSDPQLRVLFDQVYPGSRVLTEEELAATALRLSATPEQFEAFWRIAMPTPYEHPLFHRALVVVKPLIEKAVARLNLSPSSLPLIGTLPTGEFHARVMPVPDSAQSLVLFNNGWFAFLLRAIPILFRYINSLQPAIQSLTRSEIERLAPGEAVLLKALSPKDQVKAIVAADLYKLMAAYLTTLNPSKTPYAFNQLPDPFKMMVTAHWLQPIQFFVMAHEYGHLINGDLDPAKAILAKIGDEIFAYQETSWDDEFRADETGMRIVLKAWESSHARHVPGAAIDIFFILVELLEQARARLTFGNADGGDNSYPPAGERRERARIWMLANVEPKTATYLANLYWAFDDLYRTLSSSIQVSFIALHAQGVRPMEPWTRSIFHLYPDRGM</sequence>
<dbReference type="Proteomes" id="UP001193081">
    <property type="component" value="Unassembled WGS sequence"/>
</dbReference>
<reference evidence="1 2" key="1">
    <citation type="submission" date="2021-03" db="EMBL/GenBank/DDBJ databases">
        <authorList>
            <person name="Grouzdev D.S."/>
        </authorList>
    </citation>
    <scope>NUCLEOTIDE SEQUENCE [LARGE SCALE GENOMIC DNA]</scope>
    <source>
        <strain evidence="1 2">M50-1</strain>
    </source>
</reference>
<name>A0ABS4DHR1_9CHLR</name>
<organism evidence="1 2">
    <name type="scientific">Candidatus Chloroploca mongolica</name>
    <dbReference type="NCBI Taxonomy" id="2528176"/>
    <lineage>
        <taxon>Bacteria</taxon>
        <taxon>Bacillati</taxon>
        <taxon>Chloroflexota</taxon>
        <taxon>Chloroflexia</taxon>
        <taxon>Chloroflexales</taxon>
        <taxon>Chloroflexineae</taxon>
        <taxon>Oscillochloridaceae</taxon>
        <taxon>Candidatus Chloroploca</taxon>
    </lineage>
</organism>
<evidence type="ECO:0000313" key="2">
    <source>
        <dbReference type="Proteomes" id="UP001193081"/>
    </source>
</evidence>
<proteinExistence type="predicted"/>
<evidence type="ECO:0000313" key="1">
    <source>
        <dbReference type="EMBL" id="MBP1468953.1"/>
    </source>
</evidence>